<evidence type="ECO:0000313" key="3">
    <source>
        <dbReference type="Proteomes" id="UP000070544"/>
    </source>
</evidence>
<sequence length="149" mass="16497">METVECEQREQRAGDARTGAVEEELSGQHDQPGVRNEDKYLFRENDGLQIGSPASPPPSTFATRKSTHPLLPCDVTLPLTKTTYFSKMVWQVQDEFRKSILPVDCFGTDYTNHVGGLTEDERKMGNSHWQTEKAGAGRLAEPSKGNGTA</sequence>
<proteinExistence type="predicted"/>
<reference evidence="2 3" key="1">
    <citation type="journal article" date="2015" name="Genome Biol. Evol.">
        <title>Phylogenomic analyses indicate that early fungi evolved digesting cell walls of algal ancestors of land plants.</title>
        <authorList>
            <person name="Chang Y."/>
            <person name="Wang S."/>
            <person name="Sekimoto S."/>
            <person name="Aerts A.L."/>
            <person name="Choi C."/>
            <person name="Clum A."/>
            <person name="LaButti K.M."/>
            <person name="Lindquist E.A."/>
            <person name="Yee Ngan C."/>
            <person name="Ohm R.A."/>
            <person name="Salamov A.A."/>
            <person name="Grigoriev I.V."/>
            <person name="Spatafora J.W."/>
            <person name="Berbee M.L."/>
        </authorList>
    </citation>
    <scope>NUCLEOTIDE SEQUENCE [LARGE SCALE GENOMIC DNA]</scope>
    <source>
        <strain evidence="2 3">JEL478</strain>
    </source>
</reference>
<dbReference type="AlphaFoldDB" id="A0A139ANZ3"/>
<organism evidence="2 3">
    <name type="scientific">Gonapodya prolifera (strain JEL478)</name>
    <name type="common">Monoblepharis prolifera</name>
    <dbReference type="NCBI Taxonomy" id="1344416"/>
    <lineage>
        <taxon>Eukaryota</taxon>
        <taxon>Fungi</taxon>
        <taxon>Fungi incertae sedis</taxon>
        <taxon>Chytridiomycota</taxon>
        <taxon>Chytridiomycota incertae sedis</taxon>
        <taxon>Monoblepharidomycetes</taxon>
        <taxon>Monoblepharidales</taxon>
        <taxon>Gonapodyaceae</taxon>
        <taxon>Gonapodya</taxon>
    </lineage>
</organism>
<gene>
    <name evidence="2" type="ORF">M427DRAFT_53837</name>
</gene>
<protein>
    <submittedName>
        <fullName evidence="2">Uncharacterized protein</fullName>
    </submittedName>
</protein>
<accession>A0A139ANZ3</accession>
<dbReference type="Proteomes" id="UP000070544">
    <property type="component" value="Unassembled WGS sequence"/>
</dbReference>
<evidence type="ECO:0000256" key="1">
    <source>
        <dbReference type="SAM" id="MobiDB-lite"/>
    </source>
</evidence>
<name>A0A139ANZ3_GONPJ</name>
<dbReference type="EMBL" id="KQ965742">
    <property type="protein sequence ID" value="KXS18456.1"/>
    <property type="molecule type" value="Genomic_DNA"/>
</dbReference>
<keyword evidence="3" id="KW-1185">Reference proteome</keyword>
<evidence type="ECO:0000313" key="2">
    <source>
        <dbReference type="EMBL" id="KXS18456.1"/>
    </source>
</evidence>
<feature type="region of interest" description="Disordered" evidence="1">
    <location>
        <begin position="47"/>
        <end position="66"/>
    </location>
</feature>
<feature type="region of interest" description="Disordered" evidence="1">
    <location>
        <begin position="119"/>
        <end position="149"/>
    </location>
</feature>
<feature type="region of interest" description="Disordered" evidence="1">
    <location>
        <begin position="1"/>
        <end position="35"/>
    </location>
</feature>
<feature type="compositionally biased region" description="Basic and acidic residues" evidence="1">
    <location>
        <begin position="1"/>
        <end position="15"/>
    </location>
</feature>